<sequence length="29" mass="3567">MDRLFYFISFIVFSNIALGYEDFQFLLEK</sequence>
<dbReference type="AlphaFoldDB" id="A0A377IAG0"/>
<evidence type="ECO:0000313" key="1">
    <source>
        <dbReference type="EMBL" id="STO72295.1"/>
    </source>
</evidence>
<organism evidence="1 2">
    <name type="scientific">Avibacterium paragallinarum</name>
    <name type="common">Haemophilus gallinarum</name>
    <dbReference type="NCBI Taxonomy" id="728"/>
    <lineage>
        <taxon>Bacteria</taxon>
        <taxon>Pseudomonadati</taxon>
        <taxon>Pseudomonadota</taxon>
        <taxon>Gammaproteobacteria</taxon>
        <taxon>Pasteurellales</taxon>
        <taxon>Pasteurellaceae</taxon>
        <taxon>Avibacterium</taxon>
    </lineage>
</organism>
<dbReference type="EMBL" id="UGHK01000002">
    <property type="protein sequence ID" value="STO72295.1"/>
    <property type="molecule type" value="Genomic_DNA"/>
</dbReference>
<accession>A0A377IAG0</accession>
<reference evidence="1 2" key="1">
    <citation type="submission" date="2018-06" db="EMBL/GenBank/DDBJ databases">
        <authorList>
            <consortium name="Pathogen Informatics"/>
            <person name="Doyle S."/>
        </authorList>
    </citation>
    <scope>NUCLEOTIDE SEQUENCE [LARGE SCALE GENOMIC DNA]</scope>
    <source>
        <strain evidence="1 2">NCTC11296</strain>
    </source>
</reference>
<evidence type="ECO:0000313" key="2">
    <source>
        <dbReference type="Proteomes" id="UP000254465"/>
    </source>
</evidence>
<protein>
    <submittedName>
        <fullName evidence="1">Uncharacterized protein</fullName>
    </submittedName>
</protein>
<proteinExistence type="predicted"/>
<dbReference type="Proteomes" id="UP000254465">
    <property type="component" value="Unassembled WGS sequence"/>
</dbReference>
<name>A0A377IAG0_AVIPA</name>
<gene>
    <name evidence="1" type="ORF">NCTC11296_02219</name>
</gene>